<dbReference type="RefSeq" id="WP_084979607.1">
    <property type="nucleotide sequence ID" value="NZ_JAJNNF010000073.1"/>
</dbReference>
<evidence type="ECO:0000313" key="2">
    <source>
        <dbReference type="EMBL" id="NKT78243.1"/>
    </source>
</evidence>
<dbReference type="Proteomes" id="UP000808906">
    <property type="component" value="Unassembled WGS sequence"/>
</dbReference>
<gene>
    <name evidence="1" type="ORF">GS441_19495</name>
    <name evidence="2" type="ORF">GS882_09040</name>
</gene>
<dbReference type="EMBL" id="WUXR01000012">
    <property type="protein sequence ID" value="MBM4567521.1"/>
    <property type="molecule type" value="Genomic_DNA"/>
</dbReference>
<organism evidence="2 3">
    <name type="scientific">Rhodococcus hoagii</name>
    <name type="common">Corynebacterium equii</name>
    <dbReference type="NCBI Taxonomy" id="43767"/>
    <lineage>
        <taxon>Bacteria</taxon>
        <taxon>Bacillati</taxon>
        <taxon>Actinomycetota</taxon>
        <taxon>Actinomycetes</taxon>
        <taxon>Mycobacteriales</taxon>
        <taxon>Nocardiaceae</taxon>
        <taxon>Prescottella</taxon>
    </lineage>
</organism>
<name>A0A9Q2ST73_RHOHA</name>
<reference evidence="2" key="2">
    <citation type="journal article" date="2020" name="Environ. Microbiol.">
        <title>The novel and transferable erm(51) gene confers Macrolides, Lincosamides, and Streptogramins B (MLSB) resistance to clonal Rhodococcus equi in the environment.</title>
        <authorList>
            <person name="Huber L."/>
            <person name="Giguere S."/>
            <person name="Slovis N.M."/>
            <person name="Alvarez-Narvaez S."/>
            <person name="Hart K.A."/>
            <person name="Greiter M."/>
            <person name="Morris E.R.A."/>
            <person name="Cohen N.D."/>
        </authorList>
    </citation>
    <scope>NUCLEOTIDE SEQUENCE</scope>
    <source>
        <strain evidence="2">Lh_116_1</strain>
    </source>
</reference>
<sequence length="129" mass="13979">MTVPVPTLIELSDVETRLGEVLAATEVAQVRDLIEYASDKLRGLIDDLDLRVLDGSLRMGLVRGTLVTAVCRALDTLRVGLRVRASQFPEITTTYADSDDSLVYFTDKELELLQPSGPGVGGAFSIRLG</sequence>
<proteinExistence type="predicted"/>
<comment type="caution">
    <text evidence="2">The sequence shown here is derived from an EMBL/GenBank/DDBJ whole genome shotgun (WGS) entry which is preliminary data.</text>
</comment>
<dbReference type="EMBL" id="WVBC01000030">
    <property type="protein sequence ID" value="NKT78243.1"/>
    <property type="molecule type" value="Genomic_DNA"/>
</dbReference>
<reference evidence="1" key="1">
    <citation type="submission" date="2019-11" db="EMBL/GenBank/DDBJ databases">
        <title>Spread of Macrolides and rifampicin resistant Rhodococcus equi in clinical isolates in the USA.</title>
        <authorList>
            <person name="Alvarez-Narvaez S."/>
            <person name="Huber L."/>
            <person name="Cohen N.D."/>
            <person name="Slovis N."/>
            <person name="Greiter M."/>
            <person name="Giguere S."/>
            <person name="Hart K."/>
        </authorList>
    </citation>
    <scope>NUCLEOTIDE SEQUENCE</scope>
    <source>
        <strain evidence="1">Lh_17</strain>
    </source>
</reference>
<dbReference type="AlphaFoldDB" id="A0A9Q2ST73"/>
<accession>A0A9Q2ST73</accession>
<evidence type="ECO:0000313" key="3">
    <source>
        <dbReference type="Proteomes" id="UP000603463"/>
    </source>
</evidence>
<protein>
    <submittedName>
        <fullName evidence="2">Uncharacterized protein</fullName>
    </submittedName>
</protein>
<dbReference type="Proteomes" id="UP000603463">
    <property type="component" value="Unassembled WGS sequence"/>
</dbReference>
<evidence type="ECO:0000313" key="1">
    <source>
        <dbReference type="EMBL" id="MBM4567521.1"/>
    </source>
</evidence>